<evidence type="ECO:0000313" key="4">
    <source>
        <dbReference type="EMBL" id="RXW25183.1"/>
    </source>
</evidence>
<dbReference type="SMART" id="SM00015">
    <property type="entry name" value="IQ"/>
    <property type="match status" value="13"/>
</dbReference>
<dbReference type="Pfam" id="PF00307">
    <property type="entry name" value="CH"/>
    <property type="match status" value="1"/>
</dbReference>
<evidence type="ECO:0000256" key="1">
    <source>
        <dbReference type="SAM" id="MobiDB-lite"/>
    </source>
</evidence>
<dbReference type="Pfam" id="PF00612">
    <property type="entry name" value="IQ"/>
    <property type="match status" value="5"/>
</dbReference>
<sequence length="1512" mass="172937">MANKAKKTDSYRDTLGVGGGRPSTKLGRHLPRIASGDGEEHIDGNPHSPPLRREDLAGRRKKRLARLSDMAFSETRLQNSFSDQGLVGVSSPDQNAVAGLPGRISLKAPTEKLVPSARLLGSNWADKQRHLIQAYEYLCHVGEAQQWIEGCLGEELGFGVVEMEEGLRNGVVLAKLVRAFDGEQVVRKIYQAPKLDFRHSDNINIFFNFVRKEGLPEGFIFELTDLYNKKNLPKVIYCIHALSHLLSRRGRAERIGNLLGRLEFSDDQLQRTQKGLKESGIAMPNFGNVGRELAKEINEEPEVEVETEEERRDRLLLENESSIIQLQARCRGILLRRSHKALQARIKLSGRHITKFQTHCLGALLRRKLQARRQVQARLQPWAIALQAAARGVLARRRWNAQLRRIKACAPQVKKLQAQIRGVLQRRRFAVLKAALQKMKFSVTKLQAVARAHVSRHERSELKKSFFRPQISFSIVGLQAKARGNLLRRKHLALLKALKRRERSFIAVQAQCRGLLLRRKMRAQMAKLKNVTDIVINIQAAVRTYLARKRLLGLIRGLRKVTPFIVAIQAQARANLQRQEHKSLTKALVQVHTAKSVHSLQALARASLVRRKHEQLNKKLDVVTPDVVQFQAACQGYLVRQEYHAWKDHLHRSHDVATFLQALLRGVMQRRAYQARLEYYRTNISKVVKIQSLFRAKETREQYRQLTLGKNVTIGTIKNFVHLLDDSEGDFQEELKVERLRKRVVESIRENQSLETEVDSLDIKIALVVQNAKDFGDLVRAKGTYGTVNAASRAARVSLLAAHGDPFSGSHLVDHETRRKLELYQQLFYILQSKAEYFTRLFTQVSADNVPEAKRQFVERVVLTVFGYGQDHREDYLLLKLFQLAIRDQIAAASAPEEVMNGHPMYINIAFPYLRPKQATYARETLQAIIKDVIESDDLDLEVNPRTIHRVRIDQEEMRTGVPSQLPKDVPYMEAIEDLQTRPIYIRHLQTLRWWVEQFVAVITQSTKKMPYGIRYLARETLTCLRLKFPDAPEKLHIQCIGRLIYNKYINPVIMIPETFDVVSKAVDVQARKNLSRISEVLTQIASGVPFDNDSPNYIPINGYVDIAIAQMSAWFLEVANVPDAETQYHAHEFLDVTVQPKPIYISPNEIYSLHTHLSRHQNQLAGPDDILRVILSELGGVPHLDNEELKDARDTAITLELTNRFADVQDPLAEEKTRWVQAKRGVLAILRVQPAQDLLESLMRPVTEEDELLWEDILEAEMENELKQIPRRQPSAAAPDSAYRLEDIRSLKFAAVKVLAIDNLLELEKQGKITRNDGFQGILNAIAGDVRSKHRKRIQRQQVMQSMMEALRQLAERKKDFLEQIDSYHKYVESAMSTMQKGKGKKRFVLPFTKQYFHVRELQRSGQAPQFGSFIYTAKYLYEKGILLSIDSYSPRQFDKLQITMSSNTPGVFTVVLGSTLLSGVTSKIAKEDIRMEDLLQARYENRPSLSILGGKVKVNFELFLFQINKK</sequence>
<organism evidence="4 5">
    <name type="scientific">Candolleomyces aberdarensis</name>
    <dbReference type="NCBI Taxonomy" id="2316362"/>
    <lineage>
        <taxon>Eukaryota</taxon>
        <taxon>Fungi</taxon>
        <taxon>Dikarya</taxon>
        <taxon>Basidiomycota</taxon>
        <taxon>Agaricomycotina</taxon>
        <taxon>Agaricomycetes</taxon>
        <taxon>Agaricomycetidae</taxon>
        <taxon>Agaricales</taxon>
        <taxon>Agaricineae</taxon>
        <taxon>Psathyrellaceae</taxon>
        <taxon>Candolleomyces</taxon>
    </lineage>
</organism>
<dbReference type="SUPFAM" id="SSF47576">
    <property type="entry name" value="Calponin-homology domain, CH-domain"/>
    <property type="match status" value="1"/>
</dbReference>
<dbReference type="EMBL" id="SDEE01000008">
    <property type="protein sequence ID" value="RXW25183.1"/>
    <property type="molecule type" value="Genomic_DNA"/>
</dbReference>
<keyword evidence="5" id="KW-1185">Reference proteome</keyword>
<proteinExistence type="predicted"/>
<dbReference type="SMART" id="SM00033">
    <property type="entry name" value="CH"/>
    <property type="match status" value="1"/>
</dbReference>
<dbReference type="Gene3D" id="1.20.5.190">
    <property type="match status" value="1"/>
</dbReference>
<evidence type="ECO:0000259" key="2">
    <source>
        <dbReference type="PROSITE" id="PS50018"/>
    </source>
</evidence>
<dbReference type="GO" id="GO:1903479">
    <property type="term" value="P:mitotic actomyosin contractile ring assembly actin filament organization"/>
    <property type="evidence" value="ECO:0007669"/>
    <property type="project" value="TreeGrafter"/>
</dbReference>
<dbReference type="PANTHER" id="PTHR14149:SF14">
    <property type="entry name" value="CALPONIN-HOMOLOGY (CH) DOMAIN-CONTAINING PROTEIN"/>
    <property type="match status" value="1"/>
</dbReference>
<dbReference type="CDD" id="cd21206">
    <property type="entry name" value="CH_IQGAP"/>
    <property type="match status" value="1"/>
</dbReference>
<feature type="domain" description="Ras-GAP" evidence="2">
    <location>
        <begin position="860"/>
        <end position="1087"/>
    </location>
</feature>
<feature type="region of interest" description="Disordered" evidence="1">
    <location>
        <begin position="1"/>
        <end position="56"/>
    </location>
</feature>
<comment type="caution">
    <text evidence="4">The sequence shown here is derived from an EMBL/GenBank/DDBJ whole genome shotgun (WGS) entry which is preliminary data.</text>
</comment>
<dbReference type="GO" id="GO:0005096">
    <property type="term" value="F:GTPase activator activity"/>
    <property type="evidence" value="ECO:0007669"/>
    <property type="project" value="TreeGrafter"/>
</dbReference>
<feature type="domain" description="Calponin-homology (CH)" evidence="3">
    <location>
        <begin position="138"/>
        <end position="246"/>
    </location>
</feature>
<reference evidence="4 5" key="1">
    <citation type="submission" date="2019-01" db="EMBL/GenBank/DDBJ databases">
        <title>Draft genome sequence of Psathyrella aberdarensis IHI B618.</title>
        <authorList>
            <person name="Buettner E."/>
            <person name="Kellner H."/>
        </authorList>
    </citation>
    <scope>NUCLEOTIDE SEQUENCE [LARGE SCALE GENOMIC DNA]</scope>
    <source>
        <strain evidence="4 5">IHI B618</strain>
    </source>
</reference>
<dbReference type="Proteomes" id="UP000290288">
    <property type="component" value="Unassembled WGS sequence"/>
</dbReference>
<evidence type="ECO:0000259" key="3">
    <source>
        <dbReference type="PROSITE" id="PS50021"/>
    </source>
</evidence>
<dbReference type="STRING" id="2316362.A0A4Q2DY18"/>
<dbReference type="GO" id="GO:0051015">
    <property type="term" value="F:actin filament binding"/>
    <property type="evidence" value="ECO:0007669"/>
    <property type="project" value="TreeGrafter"/>
</dbReference>
<dbReference type="SUPFAM" id="SSF143885">
    <property type="entry name" value="RGC domain-like"/>
    <property type="match status" value="1"/>
</dbReference>
<evidence type="ECO:0008006" key="6">
    <source>
        <dbReference type="Google" id="ProtNLM"/>
    </source>
</evidence>
<dbReference type="PROSITE" id="PS50021">
    <property type="entry name" value="CH"/>
    <property type="match status" value="1"/>
</dbReference>
<dbReference type="InterPro" id="IPR036872">
    <property type="entry name" value="CH_dom_sf"/>
</dbReference>
<dbReference type="Pfam" id="PF00616">
    <property type="entry name" value="RasGAP"/>
    <property type="match status" value="1"/>
</dbReference>
<dbReference type="Gene3D" id="1.10.418.10">
    <property type="entry name" value="Calponin-like domain"/>
    <property type="match status" value="1"/>
</dbReference>
<dbReference type="Pfam" id="PF03836">
    <property type="entry name" value="RasGAP_C"/>
    <property type="match status" value="1"/>
</dbReference>
<dbReference type="InterPro" id="IPR000048">
    <property type="entry name" value="IQ_motif_EF-hand-BS"/>
</dbReference>
<dbReference type="OrthoDB" id="775356at2759"/>
<protein>
    <recommendedName>
        <fullName evidence="6">Ras GTPase-activating-like protein IQGAP2</fullName>
    </recommendedName>
</protein>
<dbReference type="SMART" id="SM00323">
    <property type="entry name" value="RasGAP"/>
    <property type="match status" value="1"/>
</dbReference>
<dbReference type="InterPro" id="IPR001715">
    <property type="entry name" value="CH_dom"/>
</dbReference>
<dbReference type="GO" id="GO:0110085">
    <property type="term" value="C:mitotic actomyosin contractile ring"/>
    <property type="evidence" value="ECO:0007669"/>
    <property type="project" value="TreeGrafter"/>
</dbReference>
<dbReference type="PROSITE" id="PS50018">
    <property type="entry name" value="RAS_GTPASE_ACTIV_2"/>
    <property type="match status" value="1"/>
</dbReference>
<dbReference type="SUPFAM" id="SSF48350">
    <property type="entry name" value="GTPase activation domain, GAP"/>
    <property type="match status" value="1"/>
</dbReference>
<feature type="compositionally biased region" description="Basic and acidic residues" evidence="1">
    <location>
        <begin position="1"/>
        <end position="12"/>
    </location>
</feature>
<dbReference type="PANTHER" id="PTHR14149">
    <property type="entry name" value="RAS GTPASE-ACTIVATING PROTEIN WITH IQ MOTIF"/>
    <property type="match status" value="1"/>
</dbReference>
<accession>A0A4Q2DY18</accession>
<dbReference type="InterPro" id="IPR000593">
    <property type="entry name" value="RasGAP_C"/>
</dbReference>
<dbReference type="PROSITE" id="PS50096">
    <property type="entry name" value="IQ"/>
    <property type="match status" value="11"/>
</dbReference>
<evidence type="ECO:0000313" key="5">
    <source>
        <dbReference type="Proteomes" id="UP000290288"/>
    </source>
</evidence>
<dbReference type="InterPro" id="IPR008936">
    <property type="entry name" value="Rho_GTPase_activation_prot"/>
</dbReference>
<dbReference type="GO" id="GO:0005516">
    <property type="term" value="F:calmodulin binding"/>
    <property type="evidence" value="ECO:0007669"/>
    <property type="project" value="TreeGrafter"/>
</dbReference>
<gene>
    <name evidence="4" type="ORF">EST38_g699</name>
</gene>
<dbReference type="Gene3D" id="1.10.506.10">
    <property type="entry name" value="GTPase Activation - p120gap, domain 1"/>
    <property type="match status" value="1"/>
</dbReference>
<name>A0A4Q2DY18_9AGAR</name>
<dbReference type="InterPro" id="IPR001936">
    <property type="entry name" value="RasGAP_dom"/>
</dbReference>